<evidence type="ECO:0000256" key="3">
    <source>
        <dbReference type="SAM" id="SignalP"/>
    </source>
</evidence>
<evidence type="ECO:0000256" key="2">
    <source>
        <dbReference type="SAM" id="Phobius"/>
    </source>
</evidence>
<organism evidence="4 5">
    <name type="scientific">Streptomyces olivoverticillatus</name>
    <dbReference type="NCBI Taxonomy" id="66427"/>
    <lineage>
        <taxon>Bacteria</taxon>
        <taxon>Bacillati</taxon>
        <taxon>Actinomycetota</taxon>
        <taxon>Actinomycetes</taxon>
        <taxon>Kitasatosporales</taxon>
        <taxon>Streptomycetaceae</taxon>
        <taxon>Streptomyces</taxon>
    </lineage>
</organism>
<evidence type="ECO:0000313" key="5">
    <source>
        <dbReference type="Proteomes" id="UP000556084"/>
    </source>
</evidence>
<reference evidence="4 5" key="1">
    <citation type="submission" date="2020-08" db="EMBL/GenBank/DDBJ databases">
        <title>Genomic Encyclopedia of Type Strains, Phase III (KMG-III): the genomes of soil and plant-associated and newly described type strains.</title>
        <authorList>
            <person name="Whitman W."/>
        </authorList>
    </citation>
    <scope>NUCLEOTIDE SEQUENCE [LARGE SCALE GENOMIC DNA]</scope>
    <source>
        <strain evidence="4 5">CECT 3266</strain>
    </source>
</reference>
<evidence type="ECO:0000256" key="1">
    <source>
        <dbReference type="SAM" id="MobiDB-lite"/>
    </source>
</evidence>
<feature type="region of interest" description="Disordered" evidence="1">
    <location>
        <begin position="29"/>
        <end position="101"/>
    </location>
</feature>
<name>A0A7W7LRE8_9ACTN</name>
<accession>A0A7W7LRE8</accession>
<keyword evidence="2" id="KW-0812">Transmembrane</keyword>
<protein>
    <submittedName>
        <fullName evidence="4">Uncharacterized protein</fullName>
    </submittedName>
</protein>
<keyword evidence="3" id="KW-0732">Signal</keyword>
<dbReference type="AlphaFoldDB" id="A0A7W7LRE8"/>
<feature type="chain" id="PRO_5030814908" evidence="3">
    <location>
        <begin position="30"/>
        <end position="134"/>
    </location>
</feature>
<comment type="caution">
    <text evidence="4">The sequence shown here is derived from an EMBL/GenBank/DDBJ whole genome shotgun (WGS) entry which is preliminary data.</text>
</comment>
<dbReference type="Proteomes" id="UP000556084">
    <property type="component" value="Unassembled WGS sequence"/>
</dbReference>
<keyword evidence="2" id="KW-0472">Membrane</keyword>
<feature type="signal peptide" evidence="3">
    <location>
        <begin position="1"/>
        <end position="29"/>
    </location>
</feature>
<dbReference type="RefSeq" id="WP_184350768.1">
    <property type="nucleotide sequence ID" value="NZ_JACHJH010000006.1"/>
</dbReference>
<feature type="transmembrane region" description="Helical" evidence="2">
    <location>
        <begin position="104"/>
        <end position="126"/>
    </location>
</feature>
<keyword evidence="5" id="KW-1185">Reference proteome</keyword>
<evidence type="ECO:0000313" key="4">
    <source>
        <dbReference type="EMBL" id="MBB4895015.1"/>
    </source>
</evidence>
<gene>
    <name evidence="4" type="ORF">FHS39_004082</name>
</gene>
<dbReference type="EMBL" id="JACHJH010000006">
    <property type="protein sequence ID" value="MBB4895015.1"/>
    <property type="molecule type" value="Genomic_DNA"/>
</dbReference>
<sequence>MTYNRTGKTALACLAAAALALTAAAEAGAAFPSPHRPVMTNGQAAPGGHDGRLTVAAPAFDEEDTDTPDDPAPDDDADGVPSDNEDDSGDDGGGDGSGISPTELAIVIAGTAALAATLASVATYLLTRRRRDQG</sequence>
<proteinExistence type="predicted"/>
<feature type="compositionally biased region" description="Acidic residues" evidence="1">
    <location>
        <begin position="60"/>
        <end position="93"/>
    </location>
</feature>
<keyword evidence="2" id="KW-1133">Transmembrane helix</keyword>